<dbReference type="EMBL" id="JAPFCC010000001">
    <property type="protein sequence ID" value="MCW7555682.1"/>
    <property type="molecule type" value="Genomic_DNA"/>
</dbReference>
<dbReference type="SUPFAM" id="SSF143100">
    <property type="entry name" value="TTHA1013/TTHA0281-like"/>
    <property type="match status" value="1"/>
</dbReference>
<evidence type="ECO:0000313" key="1">
    <source>
        <dbReference type="EMBL" id="MCW7555682.1"/>
    </source>
</evidence>
<dbReference type="Pfam" id="PF05534">
    <property type="entry name" value="HicB"/>
    <property type="match status" value="1"/>
</dbReference>
<proteinExistence type="predicted"/>
<dbReference type="RefSeq" id="WP_262565437.1">
    <property type="nucleotide sequence ID" value="NZ_JAPFCC010000001.1"/>
</dbReference>
<protein>
    <submittedName>
        <fullName evidence="1">Type II toxin-antitoxin system HicB family antitoxin</fullName>
    </submittedName>
</protein>
<comment type="caution">
    <text evidence="1">The sequence shown here is derived from an EMBL/GenBank/DDBJ whole genome shotgun (WGS) entry which is preliminary data.</text>
</comment>
<dbReference type="SUPFAM" id="SSF47598">
    <property type="entry name" value="Ribbon-helix-helix"/>
    <property type="match status" value="1"/>
</dbReference>
<name>A0ABT3N219_9GAMM</name>
<dbReference type="Proteomes" id="UP001209854">
    <property type="component" value="Unassembled WGS sequence"/>
</dbReference>
<sequence length="110" mass="11932">MNMMKHRGYIARVEYDSEDRIFVGHLAGINDIVGFHGSSVDGLEAAFKEAVNEYIAISEKTGRPVQRPYSGNLMLRVTPEVHAAAATAAEAKGKSLNQWASEVLGNASQI</sequence>
<evidence type="ECO:0000313" key="2">
    <source>
        <dbReference type="Proteomes" id="UP001209854"/>
    </source>
</evidence>
<accession>A0ABT3N219</accession>
<dbReference type="InterPro" id="IPR010985">
    <property type="entry name" value="Ribbon_hlx_hlx"/>
</dbReference>
<organism evidence="1 2">
    <name type="scientific">Endozoicomonas gorgoniicola</name>
    <dbReference type="NCBI Taxonomy" id="1234144"/>
    <lineage>
        <taxon>Bacteria</taxon>
        <taxon>Pseudomonadati</taxon>
        <taxon>Pseudomonadota</taxon>
        <taxon>Gammaproteobacteria</taxon>
        <taxon>Oceanospirillales</taxon>
        <taxon>Endozoicomonadaceae</taxon>
        <taxon>Endozoicomonas</taxon>
    </lineage>
</organism>
<dbReference type="InterPro" id="IPR035069">
    <property type="entry name" value="TTHA1013/TTHA0281-like"/>
</dbReference>
<dbReference type="InterPro" id="IPR008651">
    <property type="entry name" value="Uncharacterised_HicB"/>
</dbReference>
<keyword evidence="2" id="KW-1185">Reference proteome</keyword>
<reference evidence="1 2" key="1">
    <citation type="submission" date="2022-10" db="EMBL/GenBank/DDBJ databases">
        <title>High-quality genome sequences of two octocoral-associated bacteria, Endozoicomonas euniceicola EF212 and Endozoicomonas gorgoniicola PS125.</title>
        <authorList>
            <person name="Chiou Y.-J."/>
            <person name="Chen Y.-H."/>
        </authorList>
    </citation>
    <scope>NUCLEOTIDE SEQUENCE [LARGE SCALE GENOMIC DNA]</scope>
    <source>
        <strain evidence="1 2">PS125</strain>
    </source>
</reference>
<gene>
    <name evidence="1" type="ORF">NX722_24250</name>
</gene>